<dbReference type="STRING" id="521013.SAMN04488567_2519"/>
<comment type="similarity">
    <text evidence="5">Belongs to the peptidase M24B family.</text>
</comment>
<evidence type="ECO:0000313" key="8">
    <source>
        <dbReference type="EMBL" id="SDE78028.1"/>
    </source>
</evidence>
<proteinExistence type="inferred from homology"/>
<dbReference type="AlphaFoldDB" id="A0A1G7FQ88"/>
<dbReference type="EMBL" id="FNAT01000004">
    <property type="protein sequence ID" value="SDE78028.1"/>
    <property type="molecule type" value="Genomic_DNA"/>
</dbReference>
<keyword evidence="8" id="KW-0031">Aminopeptidase</keyword>
<dbReference type="Gene3D" id="3.90.230.10">
    <property type="entry name" value="Creatinase/methionine aminopeptidase superfamily"/>
    <property type="match status" value="1"/>
</dbReference>
<dbReference type="GO" id="GO:0008237">
    <property type="term" value="F:metallopeptidase activity"/>
    <property type="evidence" value="ECO:0007669"/>
    <property type="project" value="UniProtKB-KW"/>
</dbReference>
<dbReference type="PANTHER" id="PTHR46112:SF9">
    <property type="entry name" value="XAA-PRO AMINOPEPTIDASE"/>
    <property type="match status" value="1"/>
</dbReference>
<keyword evidence="9" id="KW-1185">Reference proteome</keyword>
<dbReference type="RefSeq" id="WP_090112477.1">
    <property type="nucleotide sequence ID" value="NZ_FNAT01000004.1"/>
</dbReference>
<evidence type="ECO:0000259" key="6">
    <source>
        <dbReference type="Pfam" id="PF00557"/>
    </source>
</evidence>
<sequence length="366" mass="39176">MTSPHADRLARLQALMRQTGTDLVAIGPSSHMMWLTGLDPHGDERPVMLLVGPDRAGFLMPALNAGAARQVTDLPLHCWSDDQGPDAALAALLVACDADRPGLSVVLDETMRADFALRLLDALAAPRRRFSADTLGRLRAAKDAAEIEALTASARLNDAAVTAAFDALREGMTERELQEVIHAHYEAHGARPEFTIIGFGANGAYPHHHTGDTRLAPGMAVLIDSGCRHMGYPSDMTRCGWFGGAPDPEFLEVATVVERAVQAALEVARPGVRASEIDRAARGVIEAAGHGERFLHRTGHGLGLDVHEPPYISASSDAVLEEGCVFSIEPGIYLEGRFGIRLEDIVVLREGGAEILSGLSRDLRLG</sequence>
<dbReference type="Pfam" id="PF01321">
    <property type="entry name" value="Creatinase_N"/>
    <property type="match status" value="1"/>
</dbReference>
<keyword evidence="2 5" id="KW-0479">Metal-binding</keyword>
<reference evidence="9" key="1">
    <citation type="submission" date="2016-10" db="EMBL/GenBank/DDBJ databases">
        <authorList>
            <person name="Varghese N."/>
            <person name="Submissions S."/>
        </authorList>
    </citation>
    <scope>NUCLEOTIDE SEQUENCE [LARGE SCALE GENOMIC DNA]</scope>
    <source>
        <strain evidence="9">DSM 21424</strain>
    </source>
</reference>
<dbReference type="PROSITE" id="PS00491">
    <property type="entry name" value="PROLINE_PEPTIDASE"/>
    <property type="match status" value="1"/>
</dbReference>
<name>A0A1G7FQ88_9RHOB</name>
<protein>
    <submittedName>
        <fullName evidence="8">Xaa-Pro aminopeptidase</fullName>
    </submittedName>
</protein>
<organism evidence="8 9">
    <name type="scientific">Limimaricola pyoseonensis</name>
    <dbReference type="NCBI Taxonomy" id="521013"/>
    <lineage>
        <taxon>Bacteria</taxon>
        <taxon>Pseudomonadati</taxon>
        <taxon>Pseudomonadota</taxon>
        <taxon>Alphaproteobacteria</taxon>
        <taxon>Rhodobacterales</taxon>
        <taxon>Paracoccaceae</taxon>
        <taxon>Limimaricola</taxon>
    </lineage>
</organism>
<dbReference type="InterPro" id="IPR000994">
    <property type="entry name" value="Pept_M24"/>
</dbReference>
<accession>A0A1G7FQ88</accession>
<dbReference type="Proteomes" id="UP000198922">
    <property type="component" value="Unassembled WGS sequence"/>
</dbReference>
<dbReference type="InterPro" id="IPR000587">
    <property type="entry name" value="Creatinase_N"/>
</dbReference>
<keyword evidence="1" id="KW-0645">Protease</keyword>
<keyword evidence="3" id="KW-0378">Hydrolase</keyword>
<dbReference type="OrthoDB" id="9806388at2"/>
<dbReference type="GO" id="GO:0006508">
    <property type="term" value="P:proteolysis"/>
    <property type="evidence" value="ECO:0007669"/>
    <property type="project" value="UniProtKB-KW"/>
</dbReference>
<evidence type="ECO:0000256" key="2">
    <source>
        <dbReference type="ARBA" id="ARBA00022723"/>
    </source>
</evidence>
<dbReference type="SUPFAM" id="SSF55920">
    <property type="entry name" value="Creatinase/aminopeptidase"/>
    <property type="match status" value="1"/>
</dbReference>
<evidence type="ECO:0000256" key="3">
    <source>
        <dbReference type="ARBA" id="ARBA00022801"/>
    </source>
</evidence>
<evidence type="ECO:0000256" key="4">
    <source>
        <dbReference type="ARBA" id="ARBA00023049"/>
    </source>
</evidence>
<dbReference type="PANTHER" id="PTHR46112">
    <property type="entry name" value="AMINOPEPTIDASE"/>
    <property type="match status" value="1"/>
</dbReference>
<dbReference type="InterPro" id="IPR029149">
    <property type="entry name" value="Creatin/AminoP/Spt16_N"/>
</dbReference>
<dbReference type="InterPro" id="IPR001131">
    <property type="entry name" value="Peptidase_M24B_aminopep-P_CS"/>
</dbReference>
<feature type="domain" description="Creatinase N-terminal" evidence="7">
    <location>
        <begin position="8"/>
        <end position="96"/>
    </location>
</feature>
<dbReference type="Gene3D" id="3.40.350.10">
    <property type="entry name" value="Creatinase/prolidase N-terminal domain"/>
    <property type="match status" value="1"/>
</dbReference>
<evidence type="ECO:0000259" key="7">
    <source>
        <dbReference type="Pfam" id="PF01321"/>
    </source>
</evidence>
<dbReference type="GO" id="GO:0046872">
    <property type="term" value="F:metal ion binding"/>
    <property type="evidence" value="ECO:0007669"/>
    <property type="project" value="UniProtKB-KW"/>
</dbReference>
<keyword evidence="4" id="KW-0482">Metalloprotease</keyword>
<dbReference type="InterPro" id="IPR036005">
    <property type="entry name" value="Creatinase/aminopeptidase-like"/>
</dbReference>
<evidence type="ECO:0000256" key="5">
    <source>
        <dbReference type="RuleBase" id="RU000590"/>
    </source>
</evidence>
<gene>
    <name evidence="8" type="ORF">SAMN04488567_2519</name>
</gene>
<dbReference type="Pfam" id="PF00557">
    <property type="entry name" value="Peptidase_M24"/>
    <property type="match status" value="1"/>
</dbReference>
<dbReference type="SUPFAM" id="SSF53092">
    <property type="entry name" value="Creatinase/prolidase N-terminal domain"/>
    <property type="match status" value="1"/>
</dbReference>
<dbReference type="GO" id="GO:0004177">
    <property type="term" value="F:aminopeptidase activity"/>
    <property type="evidence" value="ECO:0007669"/>
    <property type="project" value="UniProtKB-KW"/>
</dbReference>
<dbReference type="CDD" id="cd01092">
    <property type="entry name" value="APP-like"/>
    <property type="match status" value="1"/>
</dbReference>
<evidence type="ECO:0000256" key="1">
    <source>
        <dbReference type="ARBA" id="ARBA00022670"/>
    </source>
</evidence>
<evidence type="ECO:0000313" key="9">
    <source>
        <dbReference type="Proteomes" id="UP000198922"/>
    </source>
</evidence>
<dbReference type="InterPro" id="IPR050659">
    <property type="entry name" value="Peptidase_M24B"/>
</dbReference>
<feature type="domain" description="Peptidase M24" evidence="6">
    <location>
        <begin position="149"/>
        <end position="350"/>
    </location>
</feature>